<accession>A0A067DDG5</accession>
<dbReference type="PANTHER" id="PTHR32278">
    <property type="entry name" value="F-BOX DOMAIN-CONTAINING PROTEIN"/>
    <property type="match status" value="1"/>
</dbReference>
<dbReference type="Proteomes" id="UP000027120">
    <property type="component" value="Unassembled WGS sequence"/>
</dbReference>
<dbReference type="InterPro" id="IPR036047">
    <property type="entry name" value="F-box-like_dom_sf"/>
</dbReference>
<evidence type="ECO:0000313" key="1">
    <source>
        <dbReference type="EMBL" id="KDO40883.1"/>
    </source>
</evidence>
<keyword evidence="2" id="KW-1185">Reference proteome</keyword>
<dbReference type="CDD" id="cd22162">
    <property type="entry name" value="F-box_AtSKIP3-like"/>
    <property type="match status" value="1"/>
</dbReference>
<dbReference type="EMBL" id="KK785785">
    <property type="protein sequence ID" value="KDO40883.1"/>
    <property type="molecule type" value="Genomic_DNA"/>
</dbReference>
<feature type="non-terminal residue" evidence="1">
    <location>
        <position position="1"/>
    </location>
</feature>
<proteinExistence type="predicted"/>
<name>A0A067DDG5_CITSI</name>
<sequence>CISNIISRTTPRDACRLSVVSSAFISAVDSDFMRENFLPSDYKQIFALDRESGKQCYMILKGLSTTWGDEPTNHILASLLESRFLFNENGDNGMLVCSLFEFDSFIINHGLHIEDIELRPRNG</sequence>
<reference evidence="1 2" key="1">
    <citation type="submission" date="2014-04" db="EMBL/GenBank/DDBJ databases">
        <authorList>
            <consortium name="International Citrus Genome Consortium"/>
            <person name="Gmitter F."/>
            <person name="Chen C."/>
            <person name="Farmerie W."/>
            <person name="Harkins T."/>
            <person name="Desany B."/>
            <person name="Mohiuddin M."/>
            <person name="Kodira C."/>
            <person name="Borodovsky M."/>
            <person name="Lomsadze A."/>
            <person name="Burns P."/>
            <person name="Jenkins J."/>
            <person name="Prochnik S."/>
            <person name="Shu S."/>
            <person name="Chapman J."/>
            <person name="Pitluck S."/>
            <person name="Schmutz J."/>
            <person name="Rokhsar D."/>
        </authorList>
    </citation>
    <scope>NUCLEOTIDE SEQUENCE</scope>
</reference>
<dbReference type="AlphaFoldDB" id="A0A067DDG5"/>
<dbReference type="STRING" id="2711.A0A067DDG5"/>
<protein>
    <recommendedName>
        <fullName evidence="3">F-box domain-containing protein</fullName>
    </recommendedName>
</protein>
<dbReference type="SUPFAM" id="SSF81383">
    <property type="entry name" value="F-box domain"/>
    <property type="match status" value="1"/>
</dbReference>
<gene>
    <name evidence="1" type="ORF">CISIN_1g042617mg</name>
</gene>
<evidence type="ECO:0000313" key="2">
    <source>
        <dbReference type="Proteomes" id="UP000027120"/>
    </source>
</evidence>
<organism evidence="1 2">
    <name type="scientific">Citrus sinensis</name>
    <name type="common">Sweet orange</name>
    <name type="synonym">Citrus aurantium var. sinensis</name>
    <dbReference type="NCBI Taxonomy" id="2711"/>
    <lineage>
        <taxon>Eukaryota</taxon>
        <taxon>Viridiplantae</taxon>
        <taxon>Streptophyta</taxon>
        <taxon>Embryophyta</taxon>
        <taxon>Tracheophyta</taxon>
        <taxon>Spermatophyta</taxon>
        <taxon>Magnoliopsida</taxon>
        <taxon>eudicotyledons</taxon>
        <taxon>Gunneridae</taxon>
        <taxon>Pentapetalae</taxon>
        <taxon>rosids</taxon>
        <taxon>malvids</taxon>
        <taxon>Sapindales</taxon>
        <taxon>Rutaceae</taxon>
        <taxon>Aurantioideae</taxon>
        <taxon>Citrus</taxon>
    </lineage>
</organism>
<dbReference type="PANTHER" id="PTHR32278:SF144">
    <property type="entry name" value="F-BOX PROTEIN PP2-B12 ISOFORM X1"/>
    <property type="match status" value="1"/>
</dbReference>
<evidence type="ECO:0008006" key="3">
    <source>
        <dbReference type="Google" id="ProtNLM"/>
    </source>
</evidence>